<organism evidence="1 2">
    <name type="scientific">Actinospica durhamensis</name>
    <dbReference type="NCBI Taxonomy" id="1508375"/>
    <lineage>
        <taxon>Bacteria</taxon>
        <taxon>Bacillati</taxon>
        <taxon>Actinomycetota</taxon>
        <taxon>Actinomycetes</taxon>
        <taxon>Catenulisporales</taxon>
        <taxon>Actinospicaceae</taxon>
        <taxon>Actinospica</taxon>
    </lineage>
</organism>
<gene>
    <name evidence="1" type="ORF">KDL01_40860</name>
</gene>
<name>A0A941F1R0_9ACTN</name>
<dbReference type="AlphaFoldDB" id="A0A941F1R0"/>
<evidence type="ECO:0008006" key="3">
    <source>
        <dbReference type="Google" id="ProtNLM"/>
    </source>
</evidence>
<dbReference type="EMBL" id="JAGSOG010000539">
    <property type="protein sequence ID" value="MBR7839674.1"/>
    <property type="molecule type" value="Genomic_DNA"/>
</dbReference>
<protein>
    <recommendedName>
        <fullName evidence="3">DUF222 domain-containing protein</fullName>
    </recommendedName>
</protein>
<accession>A0A941F1R0</accession>
<reference evidence="1" key="1">
    <citation type="submission" date="2021-04" db="EMBL/GenBank/DDBJ databases">
        <title>Genome based classification of Actinospica acidithermotolerans sp. nov., an actinobacterium isolated from an Indonesian hot spring.</title>
        <authorList>
            <person name="Kusuma A.B."/>
            <person name="Putra K.E."/>
            <person name="Nafisah S."/>
            <person name="Loh J."/>
            <person name="Nouioui I."/>
            <person name="Goodfellow M."/>
        </authorList>
    </citation>
    <scope>NUCLEOTIDE SEQUENCE</scope>
    <source>
        <strain evidence="1">CSCA 57</strain>
    </source>
</reference>
<evidence type="ECO:0000313" key="1">
    <source>
        <dbReference type="EMBL" id="MBR7839674.1"/>
    </source>
</evidence>
<dbReference type="RefSeq" id="WP_212534095.1">
    <property type="nucleotide sequence ID" value="NZ_JAGSOG010000539.1"/>
</dbReference>
<evidence type="ECO:0000313" key="2">
    <source>
        <dbReference type="Proteomes" id="UP000675781"/>
    </source>
</evidence>
<sequence length="394" mass="42150">MDQVAAGVESISGAVRDLLERARQAEPGAGDGVAGEVRDGIVEVGRAAQALNGLLLALVAEGDRLGIARGGIGPWLATVLDVTEGRARGLAQDARLLATVPQIERELCSGSVGQDSVRAVARTVKAVRRTGLDPAPEVAETLRVAREHGTRAGLERVRALEEHTDPGSVEARHAQQRERSYARIGVAADREMHRCEILLDPARGAVLQAAVELQVAEMIRARQFDGTELAPQDVRTTEQMNAEAITRMAQVFLDATAEQRGARFSLPALAVTMQEPAPVQLDIPAGCARTAFGALIPARLLPKQGNPRRHTLTLDGHTGVLDGVAVDRDPRARLASAEQRGFLAWRDRHCRYPGCDRPITFAPGGPGDSHPRAPTDPYVTVSRHTAPVALIVRP</sequence>
<proteinExistence type="predicted"/>
<comment type="caution">
    <text evidence="1">The sequence shown here is derived from an EMBL/GenBank/DDBJ whole genome shotgun (WGS) entry which is preliminary data.</text>
</comment>
<dbReference type="Proteomes" id="UP000675781">
    <property type="component" value="Unassembled WGS sequence"/>
</dbReference>
<keyword evidence="2" id="KW-1185">Reference proteome</keyword>